<keyword evidence="1" id="KW-1133">Transmembrane helix</keyword>
<feature type="transmembrane region" description="Helical" evidence="1">
    <location>
        <begin position="117"/>
        <end position="135"/>
    </location>
</feature>
<accession>A0AAW1TJA1</accession>
<organism evidence="2 3">
    <name type="scientific">Apatococcus fuscideae</name>
    <dbReference type="NCBI Taxonomy" id="2026836"/>
    <lineage>
        <taxon>Eukaryota</taxon>
        <taxon>Viridiplantae</taxon>
        <taxon>Chlorophyta</taxon>
        <taxon>core chlorophytes</taxon>
        <taxon>Trebouxiophyceae</taxon>
        <taxon>Chlorellales</taxon>
        <taxon>Chlorellaceae</taxon>
        <taxon>Apatococcus</taxon>
    </lineage>
</organism>
<evidence type="ECO:0000313" key="2">
    <source>
        <dbReference type="EMBL" id="KAK9868355.1"/>
    </source>
</evidence>
<sequence length="215" mass="23708">MQAQIFGCNTHCLAVPVCRSCTSRRSFNVQAAAAPAAAEAGNNVIGEAIKKTYGIGSDTTIRWGVLKAKVQPPPDKNGREQTWQQYRKATEKGRQQLRKEFAEKLEVIAEPERKRRLTVGIAMGVFTVILGAWLLNNGGQRLWITPTLFFSLGFIDSSIQGLCTESWAGAWDVDDTGLEYMPSKDLAERIQKKVVSLYIRDGLISTALLAAFCLV</sequence>
<keyword evidence="3" id="KW-1185">Reference proteome</keyword>
<keyword evidence="1" id="KW-0812">Transmembrane</keyword>
<comment type="caution">
    <text evidence="2">The sequence shown here is derived from an EMBL/GenBank/DDBJ whole genome shotgun (WGS) entry which is preliminary data.</text>
</comment>
<evidence type="ECO:0000313" key="3">
    <source>
        <dbReference type="Proteomes" id="UP001485043"/>
    </source>
</evidence>
<gene>
    <name evidence="2" type="ORF">WJX84_005344</name>
</gene>
<keyword evidence="1" id="KW-0472">Membrane</keyword>
<protein>
    <submittedName>
        <fullName evidence="2">Uncharacterized protein</fullName>
    </submittedName>
</protein>
<reference evidence="2 3" key="1">
    <citation type="journal article" date="2024" name="Nat. Commun.">
        <title>Phylogenomics reveals the evolutionary origins of lichenization in chlorophyte algae.</title>
        <authorList>
            <person name="Puginier C."/>
            <person name="Libourel C."/>
            <person name="Otte J."/>
            <person name="Skaloud P."/>
            <person name="Haon M."/>
            <person name="Grisel S."/>
            <person name="Petersen M."/>
            <person name="Berrin J.G."/>
            <person name="Delaux P.M."/>
            <person name="Dal Grande F."/>
            <person name="Keller J."/>
        </authorList>
    </citation>
    <scope>NUCLEOTIDE SEQUENCE [LARGE SCALE GENOMIC DNA]</scope>
    <source>
        <strain evidence="2 3">SAG 2523</strain>
    </source>
</reference>
<name>A0AAW1TJA1_9CHLO</name>
<dbReference type="Proteomes" id="UP001485043">
    <property type="component" value="Unassembled WGS sequence"/>
</dbReference>
<dbReference type="EMBL" id="JALJOV010000033">
    <property type="protein sequence ID" value="KAK9868355.1"/>
    <property type="molecule type" value="Genomic_DNA"/>
</dbReference>
<dbReference type="AlphaFoldDB" id="A0AAW1TJA1"/>
<evidence type="ECO:0000256" key="1">
    <source>
        <dbReference type="SAM" id="Phobius"/>
    </source>
</evidence>
<proteinExistence type="predicted"/>